<dbReference type="Proteomes" id="UP000647133">
    <property type="component" value="Unassembled WGS sequence"/>
</dbReference>
<dbReference type="RefSeq" id="WP_192009090.1">
    <property type="nucleotide sequence ID" value="NZ_JACYTQ010000002.1"/>
</dbReference>
<evidence type="ECO:0000259" key="2">
    <source>
        <dbReference type="Pfam" id="PF20712"/>
    </source>
</evidence>
<dbReference type="EMBL" id="JACYTQ010000002">
    <property type="protein sequence ID" value="MBD8488204.1"/>
    <property type="molecule type" value="Genomic_DNA"/>
</dbReference>
<organism evidence="3 4">
    <name type="scientific">Echinicola arenosa</name>
    <dbReference type="NCBI Taxonomy" id="2774144"/>
    <lineage>
        <taxon>Bacteria</taxon>
        <taxon>Pseudomonadati</taxon>
        <taxon>Bacteroidota</taxon>
        <taxon>Cytophagia</taxon>
        <taxon>Cytophagales</taxon>
        <taxon>Cyclobacteriaceae</taxon>
        <taxon>Echinicola</taxon>
    </lineage>
</organism>
<proteinExistence type="predicted"/>
<evidence type="ECO:0000313" key="3">
    <source>
        <dbReference type="EMBL" id="MBD8488204.1"/>
    </source>
</evidence>
<feature type="transmembrane region" description="Helical" evidence="1">
    <location>
        <begin position="160"/>
        <end position="182"/>
    </location>
</feature>
<keyword evidence="1" id="KW-0812">Transmembrane</keyword>
<feature type="transmembrane region" description="Helical" evidence="1">
    <location>
        <begin position="52"/>
        <end position="73"/>
    </location>
</feature>
<keyword evidence="1" id="KW-1133">Transmembrane helix</keyword>
<accession>A0ABR9AH95</accession>
<feature type="transmembrane region" description="Helical" evidence="1">
    <location>
        <begin position="132"/>
        <end position="154"/>
    </location>
</feature>
<feature type="domain" description="Cyanobacterial TRADD-N associated 2 transmembrane" evidence="2">
    <location>
        <begin position="124"/>
        <end position="191"/>
    </location>
</feature>
<evidence type="ECO:0000313" key="4">
    <source>
        <dbReference type="Proteomes" id="UP000647133"/>
    </source>
</evidence>
<reference evidence="3 4" key="1">
    <citation type="submission" date="2020-09" db="EMBL/GenBank/DDBJ databases">
        <title>Echinicola sp. CAU 1574 isolated from sand of Sido Beach.</title>
        <authorList>
            <person name="Kim W."/>
        </authorList>
    </citation>
    <scope>NUCLEOTIDE SEQUENCE [LARGE SCALE GENOMIC DNA]</scope>
    <source>
        <strain evidence="3 4">CAU 1574</strain>
    </source>
</reference>
<dbReference type="InterPro" id="IPR048567">
    <property type="entry name" value="CyanoTRADDas_TM"/>
</dbReference>
<gene>
    <name evidence="3" type="ORF">IFO69_05540</name>
</gene>
<keyword evidence="4" id="KW-1185">Reference proteome</keyword>
<sequence>MNHPGTNSNKSYDQQKLINMAIGFALLVALIVGAWLLSKYVIDAIESQNMNLLFKIIGFIVFLVPGIFFYLYLAKAGKKDNLELKSIHEERQEIKGEIKDKSQINVIDSIRLSLNRLQEYYTINTSQARRSFTFILIAIVTGLGVLIIGILYFYVDSKNVTLTAISSISGVLIQFIGGAYFLMYKKSLAQLNYFYQQLIINQNTMLAINLTDSISDEAKSIEMKQKIIEALLKKGIDEIEAMNTTTMQNK</sequence>
<protein>
    <recommendedName>
        <fullName evidence="2">Cyanobacterial TRADD-N associated 2 transmembrane domain-containing protein</fullName>
    </recommendedName>
</protein>
<comment type="caution">
    <text evidence="3">The sequence shown here is derived from an EMBL/GenBank/DDBJ whole genome shotgun (WGS) entry which is preliminary data.</text>
</comment>
<dbReference type="Pfam" id="PF20712">
    <property type="entry name" value="CyanoTRADDas_TM"/>
    <property type="match status" value="1"/>
</dbReference>
<evidence type="ECO:0000256" key="1">
    <source>
        <dbReference type="SAM" id="Phobius"/>
    </source>
</evidence>
<name>A0ABR9AH95_9BACT</name>
<feature type="transmembrane region" description="Helical" evidence="1">
    <location>
        <begin position="17"/>
        <end position="37"/>
    </location>
</feature>
<keyword evidence="1" id="KW-0472">Membrane</keyword>